<dbReference type="AlphaFoldDB" id="A0A933I7U0"/>
<dbReference type="EMBL" id="JACQXR010000032">
    <property type="protein sequence ID" value="MBI4726101.1"/>
    <property type="molecule type" value="Genomic_DNA"/>
</dbReference>
<name>A0A933I7U0_UNCT6</name>
<protein>
    <submittedName>
        <fullName evidence="1">Four helix bundle protein</fullName>
    </submittedName>
</protein>
<dbReference type="PANTHER" id="PTHR38471">
    <property type="entry name" value="FOUR HELIX BUNDLE PROTEIN"/>
    <property type="match status" value="1"/>
</dbReference>
<gene>
    <name evidence="1" type="ORF">HY768_02560</name>
</gene>
<dbReference type="CDD" id="cd16377">
    <property type="entry name" value="23S_rRNA_IVP_like"/>
    <property type="match status" value="1"/>
</dbReference>
<evidence type="ECO:0000313" key="2">
    <source>
        <dbReference type="Proteomes" id="UP000736328"/>
    </source>
</evidence>
<comment type="caution">
    <text evidence="1">The sequence shown here is derived from an EMBL/GenBank/DDBJ whole genome shotgun (WGS) entry which is preliminary data.</text>
</comment>
<dbReference type="NCBIfam" id="TIGR02436">
    <property type="entry name" value="four helix bundle protein"/>
    <property type="match status" value="1"/>
</dbReference>
<dbReference type="PANTHER" id="PTHR38471:SF2">
    <property type="entry name" value="FOUR HELIX BUNDLE PROTEIN"/>
    <property type="match status" value="1"/>
</dbReference>
<organism evidence="1 2">
    <name type="scientific">candidate division TA06 bacterium</name>
    <dbReference type="NCBI Taxonomy" id="2250710"/>
    <lineage>
        <taxon>Bacteria</taxon>
        <taxon>Bacteria division TA06</taxon>
    </lineage>
</organism>
<accession>A0A933I7U0</accession>
<dbReference type="InterPro" id="IPR012657">
    <property type="entry name" value="23S_rRNA-intervening_sequence"/>
</dbReference>
<reference evidence="1" key="1">
    <citation type="submission" date="2020-07" db="EMBL/GenBank/DDBJ databases">
        <title>Huge and variable diversity of episymbiotic CPR bacteria and DPANN archaea in groundwater ecosystems.</title>
        <authorList>
            <person name="He C.Y."/>
            <person name="Keren R."/>
            <person name="Whittaker M."/>
            <person name="Farag I.F."/>
            <person name="Doudna J."/>
            <person name="Cate J.H.D."/>
            <person name="Banfield J.F."/>
        </authorList>
    </citation>
    <scope>NUCLEOTIDE SEQUENCE</scope>
    <source>
        <strain evidence="1">NC_groundwater_1520_Pr4_B-0.1um_53_5</strain>
    </source>
</reference>
<dbReference type="SUPFAM" id="SSF158446">
    <property type="entry name" value="IVS-encoded protein-like"/>
    <property type="match status" value="1"/>
</dbReference>
<dbReference type="Gene3D" id="1.20.1440.60">
    <property type="entry name" value="23S rRNA-intervening sequence"/>
    <property type="match status" value="1"/>
</dbReference>
<evidence type="ECO:0000313" key="1">
    <source>
        <dbReference type="EMBL" id="MBI4726101.1"/>
    </source>
</evidence>
<sequence length="150" mass="16968">MTVNNFEDLKIWQEARQLTKRIYVITSNSCMKHDYALVDQMRRAAVSVMANIAEGFERCNNKEFIQYLYIAKGSCGELRSHLFVAEDAGYIDGKLSAETRSFAGGLSSMINNLILYLKQSKIKGAKHKTIPPTVQTRETSLNLLNEKSKV</sequence>
<dbReference type="Pfam" id="PF05635">
    <property type="entry name" value="23S_rRNA_IVP"/>
    <property type="match status" value="1"/>
</dbReference>
<proteinExistence type="predicted"/>
<dbReference type="Proteomes" id="UP000736328">
    <property type="component" value="Unassembled WGS sequence"/>
</dbReference>
<dbReference type="InterPro" id="IPR036583">
    <property type="entry name" value="23S_rRNA_IVS_sf"/>
</dbReference>